<dbReference type="AlphaFoldDB" id="A0A816IVE2"/>
<evidence type="ECO:0000256" key="1">
    <source>
        <dbReference type="SAM" id="MobiDB-lite"/>
    </source>
</evidence>
<organism evidence="2">
    <name type="scientific">Brassica napus</name>
    <name type="common">Rape</name>
    <dbReference type="NCBI Taxonomy" id="3708"/>
    <lineage>
        <taxon>Eukaryota</taxon>
        <taxon>Viridiplantae</taxon>
        <taxon>Streptophyta</taxon>
        <taxon>Embryophyta</taxon>
        <taxon>Tracheophyta</taxon>
        <taxon>Spermatophyta</taxon>
        <taxon>Magnoliopsida</taxon>
        <taxon>eudicotyledons</taxon>
        <taxon>Gunneridae</taxon>
        <taxon>Pentapetalae</taxon>
        <taxon>rosids</taxon>
        <taxon>malvids</taxon>
        <taxon>Brassicales</taxon>
        <taxon>Brassicaceae</taxon>
        <taxon>Brassiceae</taxon>
        <taxon>Brassica</taxon>
    </lineage>
</organism>
<evidence type="ECO:0000313" key="2">
    <source>
        <dbReference type="EMBL" id="CAF1733613.1"/>
    </source>
</evidence>
<dbReference type="EMBL" id="HG994373">
    <property type="protein sequence ID" value="CAF1733613.1"/>
    <property type="molecule type" value="Genomic_DNA"/>
</dbReference>
<protein>
    <submittedName>
        <fullName evidence="2">(rape) hypothetical protein</fullName>
    </submittedName>
</protein>
<feature type="region of interest" description="Disordered" evidence="1">
    <location>
        <begin position="57"/>
        <end position="112"/>
    </location>
</feature>
<feature type="compositionally biased region" description="Acidic residues" evidence="1">
    <location>
        <begin position="63"/>
        <end position="83"/>
    </location>
</feature>
<sequence length="112" mass="12676">MPNLEEIQRFSNPISNQPIPLSLEKIKDQVNDIPVLSSCLTSLSRFIDTDSQQVFECSSLENTDTENEDSDLDDTMDFEPEVDPNDRERVAPNSEHTVDVIKAPKPPNQKCE</sequence>
<accession>A0A816IVE2</accession>
<dbReference type="Proteomes" id="UP001295469">
    <property type="component" value="Chromosome C09"/>
</dbReference>
<gene>
    <name evidence="2" type="ORF">DARMORV10_C09P27950.1</name>
</gene>
<name>A0A816IVE2_BRANA</name>
<reference evidence="2" key="1">
    <citation type="submission" date="2021-01" db="EMBL/GenBank/DDBJ databases">
        <authorList>
            <consortium name="Genoscope - CEA"/>
            <person name="William W."/>
        </authorList>
    </citation>
    <scope>NUCLEOTIDE SEQUENCE</scope>
</reference>
<proteinExistence type="predicted"/>